<proteinExistence type="predicted"/>
<evidence type="ECO:0000256" key="1">
    <source>
        <dbReference type="SAM" id="MobiDB-lite"/>
    </source>
</evidence>
<keyword evidence="2" id="KW-1133">Transmembrane helix</keyword>
<keyword evidence="4" id="KW-1185">Reference proteome</keyword>
<gene>
    <name evidence="3" type="ORF">ENKNEFLB_03528</name>
</gene>
<feature type="region of interest" description="Disordered" evidence="1">
    <location>
        <begin position="37"/>
        <end position="58"/>
    </location>
</feature>
<evidence type="ECO:0000313" key="4">
    <source>
        <dbReference type="Proteomes" id="UP000679307"/>
    </source>
</evidence>
<keyword evidence="2" id="KW-0812">Transmembrane</keyword>
<feature type="transmembrane region" description="Helical" evidence="2">
    <location>
        <begin position="12"/>
        <end position="33"/>
    </location>
</feature>
<evidence type="ECO:0008006" key="5">
    <source>
        <dbReference type="Google" id="ProtNLM"/>
    </source>
</evidence>
<dbReference type="RefSeq" id="WP_214056548.1">
    <property type="nucleotide sequence ID" value="NZ_BAAAHS010000176.1"/>
</dbReference>
<name>A0ABX8EKQ9_9ACTN</name>
<evidence type="ECO:0000313" key="3">
    <source>
        <dbReference type="EMBL" id="QVT81120.1"/>
    </source>
</evidence>
<accession>A0ABX8EKQ9</accession>
<sequence>MLPTDPVRRRRAGLALVGVLVLVVVVALVGLTLGRGGDDDAGGGSGAPSPTDTGTPLEDVDTTTLAVAREPFCEAVDPASVLRALALTTEDTDRVDAAAWENGQRTALEPGLRDIAHEHGCSWQGPGGVRARAWVFVPPTTVAEARALRSSTAGADGCTPAAGAPAYGTPTVAVDCQDGPRRERVLAGLFGDAWLTCTLEAPRAGDGAPTSEELAARASTWCAAVAGAASGS</sequence>
<evidence type="ECO:0000256" key="2">
    <source>
        <dbReference type="SAM" id="Phobius"/>
    </source>
</evidence>
<protein>
    <recommendedName>
        <fullName evidence="5">DUF3558 domain-containing protein</fullName>
    </recommendedName>
</protein>
<keyword evidence="2" id="KW-0472">Membrane</keyword>
<organism evidence="3 4">
    <name type="scientific">Nocardioides aquaticus</name>
    <dbReference type="NCBI Taxonomy" id="160826"/>
    <lineage>
        <taxon>Bacteria</taxon>
        <taxon>Bacillati</taxon>
        <taxon>Actinomycetota</taxon>
        <taxon>Actinomycetes</taxon>
        <taxon>Propionibacteriales</taxon>
        <taxon>Nocardioidaceae</taxon>
        <taxon>Nocardioides</taxon>
    </lineage>
</organism>
<reference evidence="3 4" key="1">
    <citation type="submission" date="2021-05" db="EMBL/GenBank/DDBJ databases">
        <title>Complete genome of Nocardioides aquaticus KCTC 9944T isolated from meromictic and hypersaline Ekho Lake, Antarctica.</title>
        <authorList>
            <person name="Hwang K."/>
            <person name="Kim K.M."/>
            <person name="Choe H."/>
        </authorList>
    </citation>
    <scope>NUCLEOTIDE SEQUENCE [LARGE SCALE GENOMIC DNA]</scope>
    <source>
        <strain evidence="3 4">KCTC 9944</strain>
    </source>
</reference>
<dbReference type="EMBL" id="CP075371">
    <property type="protein sequence ID" value="QVT81120.1"/>
    <property type="molecule type" value="Genomic_DNA"/>
</dbReference>
<dbReference type="Proteomes" id="UP000679307">
    <property type="component" value="Chromosome"/>
</dbReference>